<dbReference type="EC" id="2.7.7.7" evidence="3"/>
<dbReference type="PANTHER" id="PTHR36928:SF1">
    <property type="entry name" value="PHOSPHATASE YCDX-RELATED"/>
    <property type="match status" value="1"/>
</dbReference>
<keyword evidence="26" id="KW-1185">Reference proteome</keyword>
<comment type="catalytic activity">
    <reaction evidence="18">
        <text>2'-deoxyribonucleotide-(2'-deoxyribose 5'-phosphate)-2'-deoxyribonucleotide-DNA = a 3'-end 2'-deoxyribonucleotide-(2,3-dehydro-2,3-deoxyribose 5'-phosphate)-DNA + a 5'-end 5'-phospho-2'-deoxyribonucleoside-DNA + H(+)</text>
        <dbReference type="Rhea" id="RHEA:66592"/>
        <dbReference type="Rhea" id="RHEA-COMP:13180"/>
        <dbReference type="Rhea" id="RHEA-COMP:16897"/>
        <dbReference type="Rhea" id="RHEA-COMP:17067"/>
        <dbReference type="ChEBI" id="CHEBI:15378"/>
        <dbReference type="ChEBI" id="CHEBI:136412"/>
        <dbReference type="ChEBI" id="CHEBI:157695"/>
        <dbReference type="ChEBI" id="CHEBI:167181"/>
        <dbReference type="EC" id="4.2.99.18"/>
    </reaction>
</comment>
<dbReference type="GO" id="GO:0140078">
    <property type="term" value="F:class I DNA-(apurinic or apyrimidinic site) endonuclease activity"/>
    <property type="evidence" value="ECO:0007669"/>
    <property type="project" value="UniProtKB-EC"/>
</dbReference>
<dbReference type="Gene3D" id="1.10.150.20">
    <property type="entry name" value="5' to 3' exonuclease, C-terminal subdomain"/>
    <property type="match status" value="1"/>
</dbReference>
<evidence type="ECO:0000256" key="8">
    <source>
        <dbReference type="ARBA" id="ARBA00022679"/>
    </source>
</evidence>
<dbReference type="PIRSF" id="PIRSF005047">
    <property type="entry name" value="UCP005047_YshC"/>
    <property type="match status" value="1"/>
</dbReference>
<organism evidence="25 26">
    <name type="scientific">Acidithiobacillus ferrooxidans</name>
    <name type="common">Thiobacillus ferrooxidans</name>
    <dbReference type="NCBI Taxonomy" id="920"/>
    <lineage>
        <taxon>Bacteria</taxon>
        <taxon>Pseudomonadati</taxon>
        <taxon>Pseudomonadota</taxon>
        <taxon>Acidithiobacillia</taxon>
        <taxon>Acidithiobacillales</taxon>
        <taxon>Acidithiobacillaceae</taxon>
        <taxon>Acidithiobacillus</taxon>
    </lineage>
</organism>
<evidence type="ECO:0000256" key="14">
    <source>
        <dbReference type="ARBA" id="ARBA00023053"/>
    </source>
</evidence>
<accession>A0A179BJ62</accession>
<dbReference type="SUPFAM" id="SSF89550">
    <property type="entry name" value="PHP domain-like"/>
    <property type="match status" value="1"/>
</dbReference>
<dbReference type="InterPro" id="IPR050243">
    <property type="entry name" value="PHP_phosphatase"/>
</dbReference>
<evidence type="ECO:0000256" key="2">
    <source>
        <dbReference type="ARBA" id="ARBA00004496"/>
    </source>
</evidence>
<dbReference type="SMART" id="SM00483">
    <property type="entry name" value="POLXc"/>
    <property type="match status" value="1"/>
</dbReference>
<evidence type="ECO:0000256" key="21">
    <source>
        <dbReference type="ARBA" id="ARBA00049244"/>
    </source>
</evidence>
<sequence length="576" mass="63447">MPVLNPDIARIFDEIADLLEIEDANPFRVRAYRNAARLVQGLSSDVKTMVETGEDLTELPGIGEDLAKKMVEIVTTGHCSFLEKLEKQTPPALAELLKVPNLGPKRVKALWHELDVETVEQLARAAQEKRIRSIPGFGEKTEARILEALQAHLAAVPRFPIAIAAPYAAALLHYLQNIPGVRRVVVAGSFRRGKDTVGDLDILATATADSPVMERFTAYEDVAEVLSQGTTRATVILRNKLQVDLRAVDESAYGAALHYFTGSKTHNIAIRRMGQDMGLKVNEYGLFRGKERIAGDTEESVYAAVGLPYIEPELRENRGEIQAARAGHLPKLVAMGDLRGDLHAHSKASDGHYSLRDMAAAAKAAGLEYLAITEHSRYLAVAHGLDPVRLRRQMDEIDALNGELDGITLLKGVEVDILEDGRLDLPESILGNLDLVVAAVHSQFDLPRGKQTARILKAMDSPHFSILAHPSGRLIGSREPMDVDMSRVIRHARERGCFLEINAQPERLDLVDIHARMAKEEGVLLAVNTDAHSIHDFANLHFGLQQAQRGWLEKKDVLNARTLKELRPLLAATLNS</sequence>
<dbReference type="InterPro" id="IPR010994">
    <property type="entry name" value="RuvA_2-like"/>
</dbReference>
<dbReference type="CDD" id="cd00141">
    <property type="entry name" value="NT_POLXc"/>
    <property type="match status" value="1"/>
</dbReference>
<keyword evidence="9" id="KW-0548">Nucleotidyltransferase</keyword>
<dbReference type="InterPro" id="IPR016195">
    <property type="entry name" value="Pol/histidinol_Pase-like"/>
</dbReference>
<protein>
    <recommendedName>
        <fullName evidence="5">DNA polymerase beta</fullName>
        <ecNumber evidence="3">2.7.7.7</ecNumber>
        <ecNumber evidence="4">4.2.99.18</ecNumber>
    </recommendedName>
    <alternativeName>
        <fullName evidence="16">5'-deoxyribose-phosphate lyase</fullName>
    </alternativeName>
    <alternativeName>
        <fullName evidence="17">AP lyase</fullName>
    </alternativeName>
</protein>
<evidence type="ECO:0000256" key="16">
    <source>
        <dbReference type="ARBA" id="ARBA00035717"/>
    </source>
</evidence>
<evidence type="ECO:0000256" key="13">
    <source>
        <dbReference type="ARBA" id="ARBA00022932"/>
    </source>
</evidence>
<dbReference type="PANTHER" id="PTHR36928">
    <property type="entry name" value="PHOSPHATASE YCDX-RELATED"/>
    <property type="match status" value="1"/>
</dbReference>
<keyword evidence="7" id="KW-0237">DNA synthesis</keyword>
<gene>
    <name evidence="25" type="ORF">A4H96_06095</name>
</gene>
<evidence type="ECO:0000256" key="1">
    <source>
        <dbReference type="ARBA" id="ARBA00001946"/>
    </source>
</evidence>
<dbReference type="SUPFAM" id="SSF47781">
    <property type="entry name" value="RuvA domain 2-like"/>
    <property type="match status" value="1"/>
</dbReference>
<dbReference type="Pfam" id="PF14791">
    <property type="entry name" value="DNA_pol_B_thumb"/>
    <property type="match status" value="1"/>
</dbReference>
<dbReference type="PRINTS" id="PR00870">
    <property type="entry name" value="DNAPOLXBETA"/>
</dbReference>
<dbReference type="InterPro" id="IPR029398">
    <property type="entry name" value="PolB_thumb"/>
</dbReference>
<dbReference type="AlphaFoldDB" id="A0A179BJ62"/>
<dbReference type="InterPro" id="IPR004013">
    <property type="entry name" value="PHP_dom"/>
</dbReference>
<keyword evidence="13" id="KW-0239">DNA-directed DNA polymerase</keyword>
<dbReference type="InterPro" id="IPR028207">
    <property type="entry name" value="DNA_pol_B_palm_palm"/>
</dbReference>
<proteinExistence type="predicted"/>
<dbReference type="InterPro" id="IPR022311">
    <property type="entry name" value="PolX-like"/>
</dbReference>
<evidence type="ECO:0000256" key="6">
    <source>
        <dbReference type="ARBA" id="ARBA00022481"/>
    </source>
</evidence>
<keyword evidence="14" id="KW-0915">Sodium</keyword>
<dbReference type="Gene3D" id="3.20.20.140">
    <property type="entry name" value="Metal-dependent hydrolases"/>
    <property type="match status" value="1"/>
</dbReference>
<dbReference type="InterPro" id="IPR003583">
    <property type="entry name" value="Hlx-hairpin-Hlx_DNA-bd_motif"/>
</dbReference>
<dbReference type="SMART" id="SM00278">
    <property type="entry name" value="HhH1"/>
    <property type="match status" value="3"/>
</dbReference>
<comment type="subcellular location">
    <subcellularLocation>
        <location evidence="2">Cytoplasm</location>
    </subcellularLocation>
</comment>
<dbReference type="CDD" id="cd07436">
    <property type="entry name" value="PHP_PolX"/>
    <property type="match status" value="1"/>
</dbReference>
<evidence type="ECO:0000256" key="7">
    <source>
        <dbReference type="ARBA" id="ARBA00022634"/>
    </source>
</evidence>
<keyword evidence="8" id="KW-0808">Transferase</keyword>
<dbReference type="Gene3D" id="1.10.150.110">
    <property type="entry name" value="DNA polymerase beta, N-terminal domain-like"/>
    <property type="match status" value="1"/>
</dbReference>
<reference evidence="25 26" key="1">
    <citation type="submission" date="2016-04" db="EMBL/GenBank/DDBJ databases">
        <title>Acidithiobacillus ferrooxidans genome sequencing and assembly.</title>
        <authorList>
            <person name="Zhou Z."/>
        </authorList>
    </citation>
    <scope>NUCLEOTIDE SEQUENCE [LARGE SCALE GENOMIC DNA]</scope>
    <source>
        <strain evidence="25 26">BY0502</strain>
    </source>
</reference>
<evidence type="ECO:0000256" key="17">
    <source>
        <dbReference type="ARBA" id="ARBA00035726"/>
    </source>
</evidence>
<dbReference type="GO" id="GO:0042578">
    <property type="term" value="F:phosphoric ester hydrolase activity"/>
    <property type="evidence" value="ECO:0007669"/>
    <property type="project" value="TreeGrafter"/>
</dbReference>
<dbReference type="NCBIfam" id="NF006375">
    <property type="entry name" value="PRK08609.1"/>
    <property type="match status" value="1"/>
</dbReference>
<dbReference type="Pfam" id="PF14792">
    <property type="entry name" value="DNA_pol_B_palm"/>
    <property type="match status" value="1"/>
</dbReference>
<comment type="function">
    <text evidence="20">Repair polymerase that plays a key role in base-excision repair. During this process, the damaged base is excised by specific DNA glycosylases, the DNA backbone is nicked at the abasic site by an apurinic/apyrimidic (AP) endonuclease, and POLB removes 5'-deoxyribose-phosphate from the preincised AP site acting as a 5'-deoxyribose-phosphate lyase (5'-dRP lyase); through its DNA polymerase activity, it adds one nucleotide to the 3' end of the arising single-nucleotide gap. Conducts 'gap-filling' DNA synthesis in a stepwise distributive fashion rather than in a processive fashion as for other DNA polymerases. It is also able to cleave sugar-phosphate bonds 3' to an intact AP site, acting as an AP lyase.</text>
</comment>
<feature type="domain" description="Helix-hairpin-helix DNA-binding motif class 1" evidence="22">
    <location>
        <begin position="94"/>
        <end position="113"/>
    </location>
</feature>
<feature type="domain" description="Helix-hairpin-helix DNA-binding motif class 1" evidence="22">
    <location>
        <begin position="129"/>
        <end position="148"/>
    </location>
</feature>
<dbReference type="InterPro" id="IPR027421">
    <property type="entry name" value="DNA_pol_lamdba_lyase_dom_sf"/>
</dbReference>
<dbReference type="Gene3D" id="3.30.460.10">
    <property type="entry name" value="Beta Polymerase, domain 2"/>
    <property type="match status" value="1"/>
</dbReference>
<feature type="domain" description="Polymerase/histidinol phosphatase N-terminal" evidence="23">
    <location>
        <begin position="340"/>
        <end position="419"/>
    </location>
</feature>
<evidence type="ECO:0000256" key="11">
    <source>
        <dbReference type="ARBA" id="ARBA00022763"/>
    </source>
</evidence>
<comment type="catalytic activity">
    <reaction evidence="21">
        <text>DNA(n) + a 2'-deoxyribonucleoside 5'-triphosphate = DNA(n+1) + diphosphate</text>
        <dbReference type="Rhea" id="RHEA:22508"/>
        <dbReference type="Rhea" id="RHEA-COMP:17339"/>
        <dbReference type="Rhea" id="RHEA-COMP:17340"/>
        <dbReference type="ChEBI" id="CHEBI:33019"/>
        <dbReference type="ChEBI" id="CHEBI:61560"/>
        <dbReference type="ChEBI" id="CHEBI:173112"/>
        <dbReference type="EC" id="2.7.7.7"/>
    </reaction>
</comment>
<comment type="caution">
    <text evidence="25">The sequence shown here is derived from an EMBL/GenBank/DDBJ whole genome shotgun (WGS) entry which is preliminary data.</text>
</comment>
<feature type="domain" description="DNA-directed DNA polymerase X" evidence="24">
    <location>
        <begin position="3"/>
        <end position="316"/>
    </location>
</feature>
<dbReference type="InterPro" id="IPR043519">
    <property type="entry name" value="NT_sf"/>
</dbReference>
<feature type="domain" description="Helix-hairpin-helix DNA-binding motif class 1" evidence="22">
    <location>
        <begin position="54"/>
        <end position="73"/>
    </location>
</feature>
<dbReference type="GO" id="GO:0003887">
    <property type="term" value="F:DNA-directed DNA polymerase activity"/>
    <property type="evidence" value="ECO:0007669"/>
    <property type="project" value="UniProtKB-KW"/>
</dbReference>
<dbReference type="SUPFAM" id="SSF47802">
    <property type="entry name" value="DNA polymerase beta, N-terminal domain-like"/>
    <property type="match status" value="1"/>
</dbReference>
<keyword evidence="10" id="KW-0235">DNA replication</keyword>
<evidence type="ECO:0000256" key="10">
    <source>
        <dbReference type="ARBA" id="ARBA00022705"/>
    </source>
</evidence>
<dbReference type="RefSeq" id="WP_064218764.1">
    <property type="nucleotide sequence ID" value="NZ_LVXZ01000069.1"/>
</dbReference>
<dbReference type="SUPFAM" id="SSF81301">
    <property type="entry name" value="Nucleotidyltransferase"/>
    <property type="match status" value="1"/>
</dbReference>
<dbReference type="InterPro" id="IPR002008">
    <property type="entry name" value="DNA_pol_X_beta-like"/>
</dbReference>
<evidence type="ECO:0000256" key="20">
    <source>
        <dbReference type="ARBA" id="ARBA00045548"/>
    </source>
</evidence>
<evidence type="ECO:0000256" key="15">
    <source>
        <dbReference type="ARBA" id="ARBA00023204"/>
    </source>
</evidence>
<evidence type="ECO:0000256" key="18">
    <source>
        <dbReference type="ARBA" id="ARBA00044632"/>
    </source>
</evidence>
<dbReference type="InterPro" id="IPR003141">
    <property type="entry name" value="Pol/His_phosphatase_N"/>
</dbReference>
<keyword evidence="12" id="KW-0832">Ubl conjugation</keyword>
<evidence type="ECO:0000256" key="9">
    <source>
        <dbReference type="ARBA" id="ARBA00022695"/>
    </source>
</evidence>
<evidence type="ECO:0000256" key="19">
    <source>
        <dbReference type="ARBA" id="ARBA00044678"/>
    </source>
</evidence>
<dbReference type="GO" id="GO:0003677">
    <property type="term" value="F:DNA binding"/>
    <property type="evidence" value="ECO:0007669"/>
    <property type="project" value="InterPro"/>
</dbReference>
<evidence type="ECO:0000256" key="5">
    <source>
        <dbReference type="ARBA" id="ARBA00020020"/>
    </source>
</evidence>
<evidence type="ECO:0000256" key="4">
    <source>
        <dbReference type="ARBA" id="ARBA00012720"/>
    </source>
</evidence>
<keyword evidence="11" id="KW-0227">DNA damage</keyword>
<dbReference type="EMBL" id="LVXZ01000069">
    <property type="protein sequence ID" value="OAP91732.1"/>
    <property type="molecule type" value="Genomic_DNA"/>
</dbReference>
<comment type="catalytic activity">
    <reaction evidence="19">
        <text>a 5'-end 2'-deoxyribose-2'-deoxyribonucleotide-DNA = (2E,4S)-4-hydroxypenten-2-al-5-phosphate + a 5'-end 5'-phospho-2'-deoxyribonucleoside-DNA + H(+)</text>
        <dbReference type="Rhea" id="RHEA:76255"/>
        <dbReference type="Rhea" id="RHEA-COMP:13180"/>
        <dbReference type="Rhea" id="RHEA-COMP:18657"/>
        <dbReference type="ChEBI" id="CHEBI:15378"/>
        <dbReference type="ChEBI" id="CHEBI:136412"/>
        <dbReference type="ChEBI" id="CHEBI:195194"/>
        <dbReference type="ChEBI" id="CHEBI:195195"/>
    </reaction>
</comment>
<evidence type="ECO:0000256" key="12">
    <source>
        <dbReference type="ARBA" id="ARBA00022843"/>
    </source>
</evidence>
<dbReference type="InterPro" id="IPR047967">
    <property type="entry name" value="PolX_PHP"/>
</dbReference>
<keyword evidence="6" id="KW-0488">Methylation</keyword>
<evidence type="ECO:0000313" key="26">
    <source>
        <dbReference type="Proteomes" id="UP000078302"/>
    </source>
</evidence>
<dbReference type="EC" id="4.2.99.18" evidence="4"/>
<dbReference type="Proteomes" id="UP000078302">
    <property type="component" value="Unassembled WGS sequence"/>
</dbReference>
<evidence type="ECO:0000256" key="3">
    <source>
        <dbReference type="ARBA" id="ARBA00012417"/>
    </source>
</evidence>
<comment type="cofactor">
    <cofactor evidence="1">
        <name>Mg(2+)</name>
        <dbReference type="ChEBI" id="CHEBI:18420"/>
    </cofactor>
</comment>
<keyword evidence="15" id="KW-0234">DNA repair</keyword>
<evidence type="ECO:0000259" key="22">
    <source>
        <dbReference type="SMART" id="SM00278"/>
    </source>
</evidence>
<dbReference type="SMART" id="SM00481">
    <property type="entry name" value="POLIIIAc"/>
    <property type="match status" value="1"/>
</dbReference>
<evidence type="ECO:0000259" key="23">
    <source>
        <dbReference type="SMART" id="SM00481"/>
    </source>
</evidence>
<evidence type="ECO:0000259" key="24">
    <source>
        <dbReference type="SMART" id="SM00483"/>
    </source>
</evidence>
<dbReference type="InterPro" id="IPR037160">
    <property type="entry name" value="DNA_Pol_thumb_sf"/>
</dbReference>
<dbReference type="Pfam" id="PF14716">
    <property type="entry name" value="HHH_8"/>
    <property type="match status" value="1"/>
</dbReference>
<dbReference type="Pfam" id="PF14520">
    <property type="entry name" value="HHH_5"/>
    <property type="match status" value="1"/>
</dbReference>
<dbReference type="InterPro" id="IPR002054">
    <property type="entry name" value="DNA-dir_DNA_pol_X"/>
</dbReference>
<dbReference type="Gene3D" id="3.30.210.10">
    <property type="entry name" value="DNA polymerase, thumb domain"/>
    <property type="match status" value="1"/>
</dbReference>
<name>A0A179BJ62_ACIFR</name>
<dbReference type="GO" id="GO:0008270">
    <property type="term" value="F:zinc ion binding"/>
    <property type="evidence" value="ECO:0007669"/>
    <property type="project" value="TreeGrafter"/>
</dbReference>
<dbReference type="GO" id="GO:0006281">
    <property type="term" value="P:DNA repair"/>
    <property type="evidence" value="ECO:0007669"/>
    <property type="project" value="UniProtKB-KW"/>
</dbReference>
<dbReference type="OrthoDB" id="9808747at2"/>
<dbReference type="GO" id="GO:0005829">
    <property type="term" value="C:cytosol"/>
    <property type="evidence" value="ECO:0007669"/>
    <property type="project" value="TreeGrafter"/>
</dbReference>
<evidence type="ECO:0000313" key="25">
    <source>
        <dbReference type="EMBL" id="OAP91732.1"/>
    </source>
</evidence>
<dbReference type="InterPro" id="IPR010996">
    <property type="entry name" value="HHH_MUS81"/>
</dbReference>
<dbReference type="Pfam" id="PF02811">
    <property type="entry name" value="PHP"/>
    <property type="match status" value="1"/>
</dbReference>